<comment type="caution">
    <text evidence="1">The sequence shown here is derived from an EMBL/GenBank/DDBJ whole genome shotgun (WGS) entry which is preliminary data.</text>
</comment>
<dbReference type="AlphaFoldDB" id="A0AAN5HYM0"/>
<evidence type="ECO:0000313" key="3">
    <source>
        <dbReference type="Proteomes" id="UP001328107"/>
    </source>
</evidence>
<keyword evidence="3" id="KW-1185">Reference proteome</keyword>
<accession>A0AAN5HYM0</accession>
<evidence type="ECO:0000313" key="2">
    <source>
        <dbReference type="EMBL" id="GMR45657.1"/>
    </source>
</evidence>
<dbReference type="Proteomes" id="UP001328107">
    <property type="component" value="Unassembled WGS sequence"/>
</dbReference>
<reference evidence="3" key="1">
    <citation type="submission" date="2022-10" db="EMBL/GenBank/DDBJ databases">
        <title>Genome assembly of Pristionchus species.</title>
        <authorList>
            <person name="Yoshida K."/>
            <person name="Sommer R.J."/>
        </authorList>
    </citation>
    <scope>NUCLEOTIDE SEQUENCE [LARGE SCALE GENOMIC DNA]</scope>
    <source>
        <strain evidence="2 3">RS5460</strain>
    </source>
</reference>
<proteinExistence type="predicted"/>
<organism evidence="1 3">
    <name type="scientific">Pristionchus mayeri</name>
    <dbReference type="NCBI Taxonomy" id="1317129"/>
    <lineage>
        <taxon>Eukaryota</taxon>
        <taxon>Metazoa</taxon>
        <taxon>Ecdysozoa</taxon>
        <taxon>Nematoda</taxon>
        <taxon>Chromadorea</taxon>
        <taxon>Rhabditida</taxon>
        <taxon>Rhabditina</taxon>
        <taxon>Diplogasteromorpha</taxon>
        <taxon>Diplogasteroidea</taxon>
        <taxon>Neodiplogasteridae</taxon>
        <taxon>Pristionchus</taxon>
    </lineage>
</organism>
<dbReference type="EMBL" id="BTRK01000004">
    <property type="protein sequence ID" value="GMR45645.1"/>
    <property type="molecule type" value="Genomic_DNA"/>
</dbReference>
<reference evidence="1" key="2">
    <citation type="submission" date="2023-06" db="EMBL/GenBank/DDBJ databases">
        <title>Genome assembly of Pristionchus species.</title>
        <authorList>
            <person name="Yoshida K."/>
            <person name="Sommer R.J."/>
        </authorList>
    </citation>
    <scope>NUCLEOTIDE SEQUENCE</scope>
    <source>
        <strain evidence="1">RS5460</strain>
    </source>
</reference>
<dbReference type="EMBL" id="BTRK01000004">
    <property type="protein sequence ID" value="GMR45657.1"/>
    <property type="molecule type" value="Genomic_DNA"/>
</dbReference>
<gene>
    <name evidence="1" type="ORF">PMAYCL1PPCAC_15840</name>
    <name evidence="2" type="ORF">PMAYCL1PPCAC_15852</name>
</gene>
<sequence>PRSRGNGLTLNLDIFHCHSLHIRLKDIGTTLNLEYTSTRVGHLGLIGHLRQSILADDFEDFSAQFFLELSPHKVIKK</sequence>
<name>A0AAN5HYM0_9BILA</name>
<protein>
    <submittedName>
        <fullName evidence="1">Uncharacterized protein</fullName>
    </submittedName>
</protein>
<evidence type="ECO:0000313" key="1">
    <source>
        <dbReference type="EMBL" id="GMR45645.1"/>
    </source>
</evidence>
<feature type="non-terminal residue" evidence="1">
    <location>
        <position position="1"/>
    </location>
</feature>